<organism evidence="1 2">
    <name type="scientific">Capnocytophaga ochracea</name>
    <dbReference type="NCBI Taxonomy" id="1018"/>
    <lineage>
        <taxon>Bacteria</taxon>
        <taxon>Pseudomonadati</taxon>
        <taxon>Bacteroidota</taxon>
        <taxon>Flavobacteriia</taxon>
        <taxon>Flavobacteriales</taxon>
        <taxon>Flavobacteriaceae</taxon>
        <taxon>Capnocytophaga</taxon>
    </lineage>
</organism>
<sequence length="229" mass="27633">MDIKTFRKVFAEKVLEHIGNEGFLYKTSRELFIKTEGNHQFFIFVYMYRRSTFIEIQTSIYYGDKSMNEKLKALGIKPYNEELCGGNIDYISESYFNKKFPEKYNNLIFMLNEDPNCVIKKWLEYYESIMNPFFKDCLDPKKLHNIINREIESAGFAVTYATRIEKFYFVAKNAKLQEEELQKLIDRYENIVVERKSETAYTLEYHNTFYELKEKLFDIHLRARKLNFK</sequence>
<name>A0A2X2TRI1_CAPOC</name>
<dbReference type="EMBL" id="UARG01000017">
    <property type="protein sequence ID" value="SQA79160.1"/>
    <property type="molecule type" value="Genomic_DNA"/>
</dbReference>
<accession>A0A2X2TRI1</accession>
<evidence type="ECO:0000313" key="2">
    <source>
        <dbReference type="Proteomes" id="UP000249891"/>
    </source>
</evidence>
<dbReference type="RefSeq" id="WP_002671877.1">
    <property type="nucleotide sequence ID" value="NZ_CP085961.1"/>
</dbReference>
<protein>
    <recommendedName>
        <fullName evidence="3">DUF4304 domain-containing protein</fullName>
    </recommendedName>
</protein>
<reference evidence="1 2" key="1">
    <citation type="submission" date="2018-06" db="EMBL/GenBank/DDBJ databases">
        <authorList>
            <consortium name="Pathogen Informatics"/>
            <person name="Doyle S."/>
        </authorList>
    </citation>
    <scope>NUCLEOTIDE SEQUENCE [LARGE SCALE GENOMIC DNA]</scope>
    <source>
        <strain evidence="1 2">NCTC11546</strain>
    </source>
</reference>
<dbReference type="Proteomes" id="UP000249891">
    <property type="component" value="Unassembled WGS sequence"/>
</dbReference>
<proteinExistence type="predicted"/>
<evidence type="ECO:0008006" key="3">
    <source>
        <dbReference type="Google" id="ProtNLM"/>
    </source>
</evidence>
<evidence type="ECO:0000313" key="1">
    <source>
        <dbReference type="EMBL" id="SQA79160.1"/>
    </source>
</evidence>
<dbReference type="AlphaFoldDB" id="A0A2X2TRI1"/>
<gene>
    <name evidence="1" type="ORF">NCTC11546_02421</name>
</gene>